<sequence length="32" mass="3520">MDLDGSLFTKGKVAIGKDLNIRMRNSVAILGW</sequence>
<protein>
    <submittedName>
        <fullName evidence="1">Uncharacterized protein</fullName>
    </submittedName>
</protein>
<proteinExistence type="predicted"/>
<dbReference type="AlphaFoldDB" id="A0A2P2P2I0"/>
<reference evidence="1" key="1">
    <citation type="submission" date="2018-02" db="EMBL/GenBank/DDBJ databases">
        <title>Rhizophora mucronata_Transcriptome.</title>
        <authorList>
            <person name="Meera S.P."/>
            <person name="Sreeshan A."/>
            <person name="Augustine A."/>
        </authorList>
    </citation>
    <scope>NUCLEOTIDE SEQUENCE</scope>
    <source>
        <tissue evidence="1">Leaf</tissue>
    </source>
</reference>
<name>A0A2P2P2I0_RHIMU</name>
<evidence type="ECO:0000313" key="1">
    <source>
        <dbReference type="EMBL" id="MBX48930.1"/>
    </source>
</evidence>
<organism evidence="1">
    <name type="scientific">Rhizophora mucronata</name>
    <name type="common">Asiatic mangrove</name>
    <dbReference type="NCBI Taxonomy" id="61149"/>
    <lineage>
        <taxon>Eukaryota</taxon>
        <taxon>Viridiplantae</taxon>
        <taxon>Streptophyta</taxon>
        <taxon>Embryophyta</taxon>
        <taxon>Tracheophyta</taxon>
        <taxon>Spermatophyta</taxon>
        <taxon>Magnoliopsida</taxon>
        <taxon>eudicotyledons</taxon>
        <taxon>Gunneridae</taxon>
        <taxon>Pentapetalae</taxon>
        <taxon>rosids</taxon>
        <taxon>fabids</taxon>
        <taxon>Malpighiales</taxon>
        <taxon>Rhizophoraceae</taxon>
        <taxon>Rhizophora</taxon>
    </lineage>
</organism>
<dbReference type="EMBL" id="GGEC01068446">
    <property type="protein sequence ID" value="MBX48930.1"/>
    <property type="molecule type" value="Transcribed_RNA"/>
</dbReference>
<accession>A0A2P2P2I0</accession>